<dbReference type="Gene3D" id="2.60.120.20">
    <property type="match status" value="1"/>
</dbReference>
<dbReference type="GO" id="GO:0019028">
    <property type="term" value="C:viral capsid"/>
    <property type="evidence" value="ECO:0007669"/>
    <property type="project" value="UniProtKB-KW"/>
</dbReference>
<feature type="region of interest" description="Disordered" evidence="3">
    <location>
        <begin position="19"/>
        <end position="44"/>
    </location>
</feature>
<feature type="domain" description="Icosahedral viral capsid protein S" evidence="4">
    <location>
        <begin position="58"/>
        <end position="200"/>
    </location>
</feature>
<protein>
    <submittedName>
        <fullName evidence="6">Orf1</fullName>
    </submittedName>
</protein>
<dbReference type="InterPro" id="IPR029053">
    <property type="entry name" value="Viral_coat"/>
</dbReference>
<sequence>MNKQVQKLSRELALMKVQVSNSAPKPKRKRNKKKKNRSTPGTTGVAIMQSVGQITFGRLEYLGDVVASKAVIIDLKPSSFPYLGTLSKGFERYKWRSMTIHYKPIVGTTAAGAVTLGVDWTNTERNTRKEIAALTPVLDTPVWQLAKLTLPVARLNSRKEYMVTGTDANDCGPGKLCVVVTGATGTVGDLWIQYHLDMYGTC</sequence>
<comment type="similarity">
    <text evidence="1">Belongs to the icosahedral plant coat protein family.</text>
</comment>
<name>A0A2Z4QKN2_9VIRU</name>
<evidence type="ECO:0000256" key="2">
    <source>
        <dbReference type="ARBA" id="ARBA00022561"/>
    </source>
</evidence>
<dbReference type="EMBL" id="MH384281">
    <property type="protein sequence ID" value="AWY11068.1"/>
    <property type="molecule type" value="Genomic_RNA"/>
</dbReference>
<accession>A0A2Z4QKN2</accession>
<evidence type="ECO:0000313" key="7">
    <source>
        <dbReference type="EMBL" id="AWY11200.1"/>
    </source>
</evidence>
<dbReference type="InterPro" id="IPR000937">
    <property type="entry name" value="Capsid_prot_S-dom_vir"/>
</dbReference>
<organism evidence="6">
    <name type="scientific">Motts Mill virus</name>
    <dbReference type="NCBI Taxonomy" id="1654359"/>
    <lineage>
        <taxon>Viruses</taxon>
    </lineage>
</organism>
<dbReference type="EMBL" id="MH384383">
    <property type="protein sequence ID" value="AWY11200.1"/>
    <property type="molecule type" value="Genomic_RNA"/>
</dbReference>
<keyword evidence="2" id="KW-0167">Capsid protein</keyword>
<dbReference type="Pfam" id="PF00729">
    <property type="entry name" value="Viral_coat"/>
    <property type="match status" value="1"/>
</dbReference>
<evidence type="ECO:0000313" key="5">
    <source>
        <dbReference type="EMBL" id="AWY11068.1"/>
    </source>
</evidence>
<keyword evidence="2" id="KW-0946">Virion</keyword>
<evidence type="ECO:0000256" key="1">
    <source>
        <dbReference type="ARBA" id="ARBA00007446"/>
    </source>
</evidence>
<evidence type="ECO:0000313" key="6">
    <source>
        <dbReference type="EMBL" id="AWY11080.1"/>
    </source>
</evidence>
<feature type="compositionally biased region" description="Basic residues" evidence="3">
    <location>
        <begin position="25"/>
        <end position="37"/>
    </location>
</feature>
<reference evidence="6" key="1">
    <citation type="submission" date="2018-05" db="EMBL/GenBank/DDBJ databases">
        <title>Lack of effect of Wolbachia wMel on the prevalence and abundance of the RNA virome of Drosophila melanogaster.</title>
        <authorList>
            <person name="Shi M."/>
            <person name="White V.L."/>
            <person name="Schlub T."/>
            <person name="Eden J.-S."/>
            <person name="Hoffmann A.A."/>
            <person name="Holmes E.C."/>
        </authorList>
    </citation>
    <scope>NUCLEOTIDE SEQUENCE</scope>
    <source>
        <strain evidence="5">HUNminus9275</strain>
        <strain evidence="6">HUNplus8247</strain>
        <strain evidence="7">MEL205M</strain>
    </source>
</reference>
<proteinExistence type="inferred from homology"/>
<evidence type="ECO:0000256" key="3">
    <source>
        <dbReference type="SAM" id="MobiDB-lite"/>
    </source>
</evidence>
<dbReference type="EMBL" id="MH384289">
    <property type="protein sequence ID" value="AWY11080.1"/>
    <property type="molecule type" value="Genomic_RNA"/>
</dbReference>
<dbReference type="SUPFAM" id="SSF88633">
    <property type="entry name" value="Positive stranded ssRNA viruses"/>
    <property type="match status" value="1"/>
</dbReference>
<evidence type="ECO:0000259" key="4">
    <source>
        <dbReference type="Pfam" id="PF00729"/>
    </source>
</evidence>
<dbReference type="GO" id="GO:0005198">
    <property type="term" value="F:structural molecule activity"/>
    <property type="evidence" value="ECO:0007669"/>
    <property type="project" value="InterPro"/>
</dbReference>